<dbReference type="EMBL" id="QRZI01000001">
    <property type="protein sequence ID" value="RGV66329.1"/>
    <property type="molecule type" value="Genomic_DNA"/>
</dbReference>
<dbReference type="Proteomes" id="UP000284267">
    <property type="component" value="Unassembled WGS sequence"/>
</dbReference>
<evidence type="ECO:0000313" key="9">
    <source>
        <dbReference type="Proteomes" id="UP000284267"/>
    </source>
</evidence>
<keyword evidence="2" id="KW-0732">Signal</keyword>
<dbReference type="PROSITE" id="PS00523">
    <property type="entry name" value="SULFATASE_1"/>
    <property type="match status" value="1"/>
</dbReference>
<name>A0A395XDF3_9FIRM</name>
<evidence type="ECO:0000256" key="4">
    <source>
        <dbReference type="ARBA" id="ARBA00023180"/>
    </source>
</evidence>
<protein>
    <submittedName>
        <fullName evidence="6">DUF4976 domain-containing protein</fullName>
    </submittedName>
</protein>
<organism evidence="6 8">
    <name type="scientific">Blautia obeum</name>
    <dbReference type="NCBI Taxonomy" id="40520"/>
    <lineage>
        <taxon>Bacteria</taxon>
        <taxon>Bacillati</taxon>
        <taxon>Bacillota</taxon>
        <taxon>Clostridia</taxon>
        <taxon>Lachnospirales</taxon>
        <taxon>Lachnospiraceae</taxon>
        <taxon>Blautia</taxon>
    </lineage>
</organism>
<evidence type="ECO:0000256" key="3">
    <source>
        <dbReference type="ARBA" id="ARBA00022801"/>
    </source>
</evidence>
<dbReference type="Gene3D" id="3.40.720.10">
    <property type="entry name" value="Alkaline Phosphatase, subunit A"/>
    <property type="match status" value="1"/>
</dbReference>
<evidence type="ECO:0000313" key="7">
    <source>
        <dbReference type="EMBL" id="RHK96779.1"/>
    </source>
</evidence>
<comment type="similarity">
    <text evidence="1">Belongs to the sulfatase family.</text>
</comment>
<comment type="caution">
    <text evidence="6">The sequence shown here is derived from an EMBL/GenBank/DDBJ whole genome shotgun (WGS) entry which is preliminary data.</text>
</comment>
<reference evidence="8 9" key="1">
    <citation type="submission" date="2018-08" db="EMBL/GenBank/DDBJ databases">
        <title>A genome reference for cultivated species of the human gut microbiota.</title>
        <authorList>
            <person name="Zou Y."/>
            <person name="Xue W."/>
            <person name="Luo G."/>
        </authorList>
    </citation>
    <scope>NUCLEOTIDE SEQUENCE [LARGE SCALE GENOMIC DNA]</scope>
    <source>
        <strain evidence="6 8">AF14-23</strain>
        <strain evidence="7 9">AF39-4</strain>
    </source>
</reference>
<dbReference type="InterPro" id="IPR017850">
    <property type="entry name" value="Alkaline_phosphatase_core_sf"/>
</dbReference>
<dbReference type="GO" id="GO:0016787">
    <property type="term" value="F:hydrolase activity"/>
    <property type="evidence" value="ECO:0007669"/>
    <property type="project" value="UniProtKB-KW"/>
</dbReference>
<dbReference type="CDD" id="cd16031">
    <property type="entry name" value="G6S_like"/>
    <property type="match status" value="1"/>
</dbReference>
<evidence type="ECO:0000313" key="6">
    <source>
        <dbReference type="EMBL" id="RGV66329.1"/>
    </source>
</evidence>
<evidence type="ECO:0000313" key="8">
    <source>
        <dbReference type="Proteomes" id="UP000265828"/>
    </source>
</evidence>
<dbReference type="InterPro" id="IPR000917">
    <property type="entry name" value="Sulfatase_N"/>
</dbReference>
<dbReference type="AlphaFoldDB" id="A0A395XDF3"/>
<dbReference type="Pfam" id="PF00884">
    <property type="entry name" value="Sulfatase"/>
    <property type="match status" value="1"/>
</dbReference>
<dbReference type="PANTHER" id="PTHR43108">
    <property type="entry name" value="N-ACETYLGLUCOSAMINE-6-SULFATASE FAMILY MEMBER"/>
    <property type="match status" value="1"/>
</dbReference>
<dbReference type="Proteomes" id="UP000265828">
    <property type="component" value="Unassembled WGS sequence"/>
</dbReference>
<keyword evidence="3" id="KW-0378">Hydrolase</keyword>
<evidence type="ECO:0000256" key="1">
    <source>
        <dbReference type="ARBA" id="ARBA00008779"/>
    </source>
</evidence>
<dbReference type="PANTHER" id="PTHR43108:SF6">
    <property type="entry name" value="N-SULPHOGLUCOSAMINE SULPHOHYDROLASE"/>
    <property type="match status" value="1"/>
</dbReference>
<gene>
    <name evidence="7" type="ORF">DW040_06175</name>
    <name evidence="6" type="ORF">DWW07_01140</name>
</gene>
<evidence type="ECO:0000259" key="5">
    <source>
        <dbReference type="Pfam" id="PF00884"/>
    </source>
</evidence>
<evidence type="ECO:0000256" key="2">
    <source>
        <dbReference type="ARBA" id="ARBA00022729"/>
    </source>
</evidence>
<accession>A0A395XDF3</accession>
<feature type="domain" description="Sulfatase N-terminal" evidence="5">
    <location>
        <begin position="4"/>
        <end position="363"/>
    </location>
</feature>
<dbReference type="SUPFAM" id="SSF53649">
    <property type="entry name" value="Alkaline phosphatase-like"/>
    <property type="match status" value="1"/>
</dbReference>
<keyword evidence="4" id="KW-0325">Glycoprotein</keyword>
<dbReference type="RefSeq" id="WP_117627943.1">
    <property type="nucleotide sequence ID" value="NZ_CABJDZ010000002.1"/>
</dbReference>
<proteinExistence type="inferred from homology"/>
<dbReference type="EMBL" id="QROE01000002">
    <property type="protein sequence ID" value="RHK96779.1"/>
    <property type="molecule type" value="Genomic_DNA"/>
</dbReference>
<sequence>MNRPNILYIMSDDHSSNAISCYHSILEKVFQTPNIDRIAVEGCRMDAYCATNAVCTPARASIMTGQYGHINGVKTLDDDWNPQKGPDLAKLLQNSGYQTALFGKWHLGCVPEGFDTFQYLSKGNGKEGEQGDYYDPCFQDKNGTIRQYDGYVTDIITDMTKKWLENRDKERPFFVMCHHKAPHDFWEYHKRHEDLFQGVDIPVPDSLFEDRKHRSLATRDFGSSVTPRSRIRSLYCDFCRDDYVTGKLEGTEGMNFEEKGIAAYQKYLKDYLRTVAAIDESVGQLINTLEEDGSLENTIVIYTSDQGIFLGEHDYQDKRWSFEESLRTPFLIRYPKEIQAGSVCKALMANIDVAPTLLDYAGIEIPEEMQGVSGRKVIAGEEKEIRDAVYFRYWMHLAHNHDNPAHYGIRTKRYKLTFYYGLPLDATGAVQKETPPGWELYDLERDPQELHNVYEDIEYQEVCKRLKVKLENMKKFYRDTDEEYPVLLERYKRSK</sequence>
<dbReference type="InterPro" id="IPR024607">
    <property type="entry name" value="Sulfatase_CS"/>
</dbReference>